<sequence length="196" mass="20055">MRAAPLLLIGVGVVMILSYGAVRGWAGDDLIVLASGPVPAGAVNVLVPVGLGVALLGVWLLTLSAPFSRGGVRVPLGAEVAWMLSAGAVLLGAVVDLLIFSSADVLVLPAEAGAACDVVVEQQTFLFTGSVDVMVRPHESRLASTVLPDGHIGLEEIVPFREGGAHEVGWDEDGATVTFDASDNPGPLETVRADCP</sequence>
<accession>A0A9D5UKE1</accession>
<evidence type="ECO:0000313" key="2">
    <source>
        <dbReference type="EMBL" id="MBE7702132.1"/>
    </source>
</evidence>
<feature type="transmembrane region" description="Helical" evidence="1">
    <location>
        <begin position="6"/>
        <end position="26"/>
    </location>
</feature>
<dbReference type="AlphaFoldDB" id="A0A9D5UKE1"/>
<feature type="transmembrane region" description="Helical" evidence="1">
    <location>
        <begin position="38"/>
        <end position="60"/>
    </location>
</feature>
<proteinExistence type="predicted"/>
<name>A0A9D5UKE1_9CELL</name>
<dbReference type="RefSeq" id="WP_193721341.1">
    <property type="nucleotide sequence ID" value="NZ_JACSPN010000033.1"/>
</dbReference>
<dbReference type="EMBL" id="JACSPN010000033">
    <property type="protein sequence ID" value="MBE7702132.1"/>
    <property type="molecule type" value="Genomic_DNA"/>
</dbReference>
<reference evidence="2 3" key="1">
    <citation type="submission" date="2020-08" db="EMBL/GenBank/DDBJ databases">
        <title>A Genomic Blueprint of the Chicken Gut Microbiome.</title>
        <authorList>
            <person name="Gilroy R."/>
            <person name="Ravi A."/>
            <person name="Getino M."/>
            <person name="Pursley I."/>
            <person name="Horton D.L."/>
            <person name="Alikhan N.-F."/>
            <person name="Baker D."/>
            <person name="Gharbi K."/>
            <person name="Hall N."/>
            <person name="Watson M."/>
            <person name="Adriaenssens E.M."/>
            <person name="Foster-Nyarko E."/>
            <person name="Jarju S."/>
            <person name="Secka A."/>
            <person name="Antonio M."/>
            <person name="Oren A."/>
            <person name="Chaudhuri R."/>
            <person name="La Ragione R.M."/>
            <person name="Hildebrand F."/>
            <person name="Pallen M.J."/>
        </authorList>
    </citation>
    <scope>NUCLEOTIDE SEQUENCE [LARGE SCALE GENOMIC DNA]</scope>
    <source>
        <strain evidence="2 3">Sa1BUA8</strain>
    </source>
</reference>
<feature type="transmembrane region" description="Helical" evidence="1">
    <location>
        <begin position="80"/>
        <end position="100"/>
    </location>
</feature>
<keyword evidence="3" id="KW-1185">Reference proteome</keyword>
<evidence type="ECO:0000256" key="1">
    <source>
        <dbReference type="SAM" id="Phobius"/>
    </source>
</evidence>
<keyword evidence="1" id="KW-0812">Transmembrane</keyword>
<keyword evidence="1" id="KW-0472">Membrane</keyword>
<organism evidence="2 3">
    <name type="scientific">Oerskovia douganii</name>
    <dbReference type="NCBI Taxonomy" id="2762210"/>
    <lineage>
        <taxon>Bacteria</taxon>
        <taxon>Bacillati</taxon>
        <taxon>Actinomycetota</taxon>
        <taxon>Actinomycetes</taxon>
        <taxon>Micrococcales</taxon>
        <taxon>Cellulomonadaceae</taxon>
        <taxon>Oerskovia</taxon>
    </lineage>
</organism>
<evidence type="ECO:0000313" key="3">
    <source>
        <dbReference type="Proteomes" id="UP000822993"/>
    </source>
</evidence>
<comment type="caution">
    <text evidence="2">The sequence shown here is derived from an EMBL/GenBank/DDBJ whole genome shotgun (WGS) entry which is preliminary data.</text>
</comment>
<keyword evidence="1" id="KW-1133">Transmembrane helix</keyword>
<dbReference type="Proteomes" id="UP000822993">
    <property type="component" value="Unassembled WGS sequence"/>
</dbReference>
<protein>
    <submittedName>
        <fullName evidence="2">Uncharacterized protein</fullName>
    </submittedName>
</protein>
<gene>
    <name evidence="2" type="ORF">H9623_17720</name>
</gene>